<dbReference type="PANTHER" id="PTHR42928">
    <property type="entry name" value="TRICARBOXYLATE-BINDING PROTEIN"/>
    <property type="match status" value="1"/>
</dbReference>
<comment type="similarity">
    <text evidence="1">Belongs to the UPF0065 (bug) family.</text>
</comment>
<evidence type="ECO:0000313" key="3">
    <source>
        <dbReference type="EMBL" id="GEO39923.1"/>
    </source>
</evidence>
<dbReference type="RefSeq" id="WP_044433829.1">
    <property type="nucleotide sequence ID" value="NZ_BJYZ01000019.1"/>
</dbReference>
<dbReference type="SUPFAM" id="SSF53850">
    <property type="entry name" value="Periplasmic binding protein-like II"/>
    <property type="match status" value="1"/>
</dbReference>
<feature type="chain" id="PRO_5022087388" evidence="2">
    <location>
        <begin position="24"/>
        <end position="323"/>
    </location>
</feature>
<keyword evidence="2" id="KW-0732">Signal</keyword>
<dbReference type="PIRSF" id="PIRSF017082">
    <property type="entry name" value="YflP"/>
    <property type="match status" value="1"/>
</dbReference>
<proteinExistence type="inferred from homology"/>
<sequence length="323" mass="33968">MIGKLYLGLALCLATAMTVPALAADYPDKPVRIVVPFPPGGTTDVLARIVATGLSERMGQPFVVDNRPGASGVIGTSMVAKAEPDGYTLVFATINTHGINASLFPNLPYDPIKDFAPVTVVANTPNVLMVHPSVPAKNLSELIALAKAEPAKLNFGSTSLGGSPHMSGELFKMMAKVNIVHVPYKGGGPMLTDLIGGHIQMAFDNLPSSMGHIRSGEVRAIAVTTAERAPSAPDVPTMRESGLPDYEVAAWFGMLAPAGTPPEIVNRLQQTVGEILQSPEGAKRLADLGAEPVGNTPAEFAEVIAYEVTRWREVVQATGVKVE</sequence>
<dbReference type="EMBL" id="BJYZ01000019">
    <property type="protein sequence ID" value="GEO39923.1"/>
    <property type="molecule type" value="Genomic_DNA"/>
</dbReference>
<dbReference type="Pfam" id="PF03401">
    <property type="entry name" value="TctC"/>
    <property type="match status" value="1"/>
</dbReference>
<keyword evidence="4" id="KW-1185">Reference proteome</keyword>
<dbReference type="Proteomes" id="UP000321523">
    <property type="component" value="Unassembled WGS sequence"/>
</dbReference>
<dbReference type="Gene3D" id="3.40.190.150">
    <property type="entry name" value="Bordetella uptake gene, domain 1"/>
    <property type="match status" value="1"/>
</dbReference>
<dbReference type="InterPro" id="IPR005064">
    <property type="entry name" value="BUG"/>
</dbReference>
<dbReference type="CDD" id="cd13578">
    <property type="entry name" value="PBP2_Bug27"/>
    <property type="match status" value="1"/>
</dbReference>
<dbReference type="OrthoDB" id="7250553at2"/>
<accession>A0A512DTX2</accession>
<gene>
    <name evidence="3" type="ORF">SAE02_40710</name>
</gene>
<dbReference type="InterPro" id="IPR042100">
    <property type="entry name" value="Bug_dom1"/>
</dbReference>
<dbReference type="PANTHER" id="PTHR42928:SF5">
    <property type="entry name" value="BLR1237 PROTEIN"/>
    <property type="match status" value="1"/>
</dbReference>
<feature type="signal peptide" evidence="2">
    <location>
        <begin position="1"/>
        <end position="23"/>
    </location>
</feature>
<evidence type="ECO:0000313" key="4">
    <source>
        <dbReference type="Proteomes" id="UP000321523"/>
    </source>
</evidence>
<comment type="caution">
    <text evidence="3">The sequence shown here is derived from an EMBL/GenBank/DDBJ whole genome shotgun (WGS) entry which is preliminary data.</text>
</comment>
<evidence type="ECO:0000256" key="2">
    <source>
        <dbReference type="SAM" id="SignalP"/>
    </source>
</evidence>
<reference evidence="3 4" key="1">
    <citation type="submission" date="2019-07" db="EMBL/GenBank/DDBJ databases">
        <title>Whole genome shotgun sequence of Skermanella aerolata NBRC 106429.</title>
        <authorList>
            <person name="Hosoyama A."/>
            <person name="Uohara A."/>
            <person name="Ohji S."/>
            <person name="Ichikawa N."/>
        </authorList>
    </citation>
    <scope>NUCLEOTIDE SEQUENCE [LARGE SCALE GENOMIC DNA]</scope>
    <source>
        <strain evidence="3 4">NBRC 106429</strain>
    </source>
</reference>
<organism evidence="3 4">
    <name type="scientific">Skermanella aerolata</name>
    <dbReference type="NCBI Taxonomy" id="393310"/>
    <lineage>
        <taxon>Bacteria</taxon>
        <taxon>Pseudomonadati</taxon>
        <taxon>Pseudomonadota</taxon>
        <taxon>Alphaproteobacteria</taxon>
        <taxon>Rhodospirillales</taxon>
        <taxon>Azospirillaceae</taxon>
        <taxon>Skermanella</taxon>
    </lineage>
</organism>
<protein>
    <submittedName>
        <fullName evidence="3">MFS transporter</fullName>
    </submittedName>
</protein>
<dbReference type="Gene3D" id="3.40.190.10">
    <property type="entry name" value="Periplasmic binding protein-like II"/>
    <property type="match status" value="1"/>
</dbReference>
<name>A0A512DTX2_9PROT</name>
<evidence type="ECO:0000256" key="1">
    <source>
        <dbReference type="ARBA" id="ARBA00006987"/>
    </source>
</evidence>
<dbReference type="AlphaFoldDB" id="A0A512DTX2"/>